<dbReference type="AlphaFoldDB" id="A0A1Y2E5S7"/>
<comment type="caution">
    <text evidence="3">The sequence shown here is derived from an EMBL/GenBank/DDBJ whole genome shotgun (WGS) entry which is preliminary data.</text>
</comment>
<feature type="coiled-coil region" evidence="2">
    <location>
        <begin position="62"/>
        <end position="107"/>
    </location>
</feature>
<gene>
    <name evidence="3" type="ORF">LY90DRAFT_504701</name>
</gene>
<dbReference type="PANTHER" id="PTHR46899:SF3">
    <property type="entry name" value="PROTEIN PHOSPHATASE 1 REGULATORY SUBUNIT 27"/>
    <property type="match status" value="1"/>
</dbReference>
<dbReference type="Gene3D" id="1.25.40.20">
    <property type="entry name" value="Ankyrin repeat-containing domain"/>
    <property type="match status" value="1"/>
</dbReference>
<dbReference type="OrthoDB" id="674805at2759"/>
<dbReference type="Proteomes" id="UP000193920">
    <property type="component" value="Unassembled WGS sequence"/>
</dbReference>
<dbReference type="STRING" id="1754190.A0A1Y2E5S7"/>
<name>A0A1Y2E5S7_9FUNG</name>
<dbReference type="EMBL" id="MCOG01000049">
    <property type="protein sequence ID" value="ORY66911.1"/>
    <property type="molecule type" value="Genomic_DNA"/>
</dbReference>
<dbReference type="PROSITE" id="PS50088">
    <property type="entry name" value="ANK_REPEAT"/>
    <property type="match status" value="1"/>
</dbReference>
<proteinExistence type="predicted"/>
<organism evidence="3 4">
    <name type="scientific">Neocallimastix californiae</name>
    <dbReference type="NCBI Taxonomy" id="1754190"/>
    <lineage>
        <taxon>Eukaryota</taxon>
        <taxon>Fungi</taxon>
        <taxon>Fungi incertae sedis</taxon>
        <taxon>Chytridiomycota</taxon>
        <taxon>Chytridiomycota incertae sedis</taxon>
        <taxon>Neocallimastigomycetes</taxon>
        <taxon>Neocallimastigales</taxon>
        <taxon>Neocallimastigaceae</taxon>
        <taxon>Neocallimastix</taxon>
    </lineage>
</organism>
<dbReference type="SUPFAM" id="SSF48403">
    <property type="entry name" value="Ankyrin repeat"/>
    <property type="match status" value="1"/>
</dbReference>
<dbReference type="PROSITE" id="PS50297">
    <property type="entry name" value="ANK_REP_REGION"/>
    <property type="match status" value="1"/>
</dbReference>
<sequence length="175" mass="20939">MFKLLVEYSVERKIKIIVNEKDIEEKISKNLEFIHPEFIKLIYLYRNKNIIEVIFSENSYLLKKVIEYYDDVKKKIERIEKENKLLRKQLKKEKKARKNNLKIINNTKRDDKDTFLTYECQQGNIEKVKKLIHLGMDVNEKNKDGNTPLLIACKNGNIELVKYLLNYKEVKVTVS</sequence>
<reference evidence="3 4" key="1">
    <citation type="submission" date="2016-08" db="EMBL/GenBank/DDBJ databases">
        <title>A Parts List for Fungal Cellulosomes Revealed by Comparative Genomics.</title>
        <authorList>
            <consortium name="DOE Joint Genome Institute"/>
            <person name="Haitjema C.H."/>
            <person name="Gilmore S.P."/>
            <person name="Henske J.K."/>
            <person name="Solomon K.V."/>
            <person name="De Groot R."/>
            <person name="Kuo A."/>
            <person name="Mondo S.J."/>
            <person name="Salamov A.A."/>
            <person name="Labutti K."/>
            <person name="Zhao Z."/>
            <person name="Chiniquy J."/>
            <person name="Barry K."/>
            <person name="Brewer H.M."/>
            <person name="Purvine S.O."/>
            <person name="Wright A.T."/>
            <person name="Boxma B."/>
            <person name="Van Alen T."/>
            <person name="Hackstein J.H."/>
            <person name="Baker S.E."/>
            <person name="Grigoriev I.V."/>
            <person name="O'Malley M.A."/>
        </authorList>
    </citation>
    <scope>NUCLEOTIDE SEQUENCE [LARGE SCALE GENOMIC DNA]</scope>
    <source>
        <strain evidence="3 4">G1</strain>
    </source>
</reference>
<evidence type="ECO:0000256" key="1">
    <source>
        <dbReference type="PROSITE-ProRule" id="PRU00023"/>
    </source>
</evidence>
<keyword evidence="2" id="KW-0175">Coiled coil</keyword>
<dbReference type="InterPro" id="IPR053080">
    <property type="entry name" value="PP1_regulatory_subunit_27"/>
</dbReference>
<evidence type="ECO:0000256" key="2">
    <source>
        <dbReference type="SAM" id="Coils"/>
    </source>
</evidence>
<accession>A0A1Y2E5S7</accession>
<dbReference type="PANTHER" id="PTHR46899">
    <property type="entry name" value="PROTEIN PHOSPHATASE 1 REGULATORY SUBUNIT 27"/>
    <property type="match status" value="1"/>
</dbReference>
<keyword evidence="1" id="KW-0040">ANK repeat</keyword>
<dbReference type="Pfam" id="PF12796">
    <property type="entry name" value="Ank_2"/>
    <property type="match status" value="1"/>
</dbReference>
<feature type="repeat" description="ANK" evidence="1">
    <location>
        <begin position="144"/>
        <end position="166"/>
    </location>
</feature>
<evidence type="ECO:0000313" key="4">
    <source>
        <dbReference type="Proteomes" id="UP000193920"/>
    </source>
</evidence>
<dbReference type="InterPro" id="IPR002110">
    <property type="entry name" value="Ankyrin_rpt"/>
</dbReference>
<protein>
    <submittedName>
        <fullName evidence="3">Ankyrin</fullName>
    </submittedName>
</protein>
<dbReference type="InterPro" id="IPR036770">
    <property type="entry name" value="Ankyrin_rpt-contain_sf"/>
</dbReference>
<dbReference type="SMART" id="SM00248">
    <property type="entry name" value="ANK"/>
    <property type="match status" value="2"/>
</dbReference>
<keyword evidence="4" id="KW-1185">Reference proteome</keyword>
<evidence type="ECO:0000313" key="3">
    <source>
        <dbReference type="EMBL" id="ORY66911.1"/>
    </source>
</evidence>